<evidence type="ECO:0000256" key="2">
    <source>
        <dbReference type="ARBA" id="ARBA00006375"/>
    </source>
</evidence>
<dbReference type="Proteomes" id="UP000053766">
    <property type="component" value="Unassembled WGS sequence"/>
</dbReference>
<comment type="catalytic activity">
    <reaction evidence="14">
        <text>heptanedioate(in) + 2-oxoglutarate(out) = heptanedioate(out) + 2-oxoglutarate(in)</text>
        <dbReference type="Rhea" id="RHEA:71759"/>
        <dbReference type="ChEBI" id="CHEBI:16810"/>
        <dbReference type="ChEBI" id="CHEBI:36165"/>
    </reaction>
</comment>
<evidence type="ECO:0000256" key="3">
    <source>
        <dbReference type="ARBA" id="ARBA00022448"/>
    </source>
</evidence>
<keyword evidence="8" id="KW-0496">Mitochondrion</keyword>
<evidence type="ECO:0000256" key="8">
    <source>
        <dbReference type="ARBA" id="ARBA00023128"/>
    </source>
</evidence>
<evidence type="ECO:0000256" key="10">
    <source>
        <dbReference type="ARBA" id="ARBA00036018"/>
    </source>
</evidence>
<evidence type="ECO:0000256" key="15">
    <source>
        <dbReference type="ARBA" id="ARBA00048003"/>
    </source>
</evidence>
<dbReference type="EMBL" id="KN716793">
    <property type="protein sequence ID" value="KJH41591.1"/>
    <property type="molecule type" value="Genomic_DNA"/>
</dbReference>
<comment type="catalytic activity">
    <reaction evidence="15">
        <text>citrate(in) + 2-oxoglutarate(out) = citrate(out) + 2-oxoglutarate(in)</text>
        <dbReference type="Rhea" id="RHEA:71763"/>
        <dbReference type="ChEBI" id="CHEBI:16810"/>
        <dbReference type="ChEBI" id="CHEBI:16947"/>
    </reaction>
</comment>
<evidence type="ECO:0000256" key="17">
    <source>
        <dbReference type="ARBA" id="ARBA00048581"/>
    </source>
</evidence>
<dbReference type="Pfam" id="PF00153">
    <property type="entry name" value="Mito_carr"/>
    <property type="match status" value="2"/>
</dbReference>
<comment type="catalytic activity">
    <reaction evidence="16">
        <text>L-2-aminoadipate(in) + 2-oxoglutarate(out) = L-2-aminoadipate(out) + 2-oxoglutarate(in)</text>
        <dbReference type="Rhea" id="RHEA:71747"/>
        <dbReference type="ChEBI" id="CHEBI:16810"/>
        <dbReference type="ChEBI" id="CHEBI:58672"/>
    </reaction>
</comment>
<comment type="subcellular location">
    <subcellularLocation>
        <location evidence="1">Mitochondrion inner membrane</location>
        <topology evidence="1">Multi-pass membrane protein</topology>
    </subcellularLocation>
</comment>
<dbReference type="PANTHER" id="PTHR46356:SF1">
    <property type="entry name" value="MITOCHONDRIAL 2-OXODICARBOXYLATE CARRIER"/>
    <property type="match status" value="1"/>
</dbReference>
<evidence type="ECO:0000313" key="20">
    <source>
        <dbReference type="EMBL" id="KJH41591.1"/>
    </source>
</evidence>
<reference evidence="21" key="2">
    <citation type="journal article" date="2016" name="Sci. Rep.">
        <title>Dictyocaulus viviparus genome, variome and transcriptome elucidate lungworm biology and support future intervention.</title>
        <authorList>
            <person name="McNulty S.N."/>
            <person name="Strube C."/>
            <person name="Rosa B.A."/>
            <person name="Martin J.C."/>
            <person name="Tyagi R."/>
            <person name="Choi Y.J."/>
            <person name="Wang Q."/>
            <person name="Hallsworth Pepin K."/>
            <person name="Zhang X."/>
            <person name="Ozersky P."/>
            <person name="Wilson R.K."/>
            <person name="Sternberg P.W."/>
            <person name="Gasser R.B."/>
            <person name="Mitreva M."/>
        </authorList>
    </citation>
    <scope>NUCLEOTIDE SEQUENCE [LARGE SCALE GENOMIC DNA]</scope>
    <source>
        <strain evidence="21">HannoverDv2000</strain>
    </source>
</reference>
<evidence type="ECO:0000256" key="5">
    <source>
        <dbReference type="ARBA" id="ARBA00022737"/>
    </source>
</evidence>
<keyword evidence="4" id="KW-0812">Transmembrane</keyword>
<keyword evidence="7" id="KW-1133">Transmembrane helix</keyword>
<dbReference type="GO" id="GO:0005743">
    <property type="term" value="C:mitochondrial inner membrane"/>
    <property type="evidence" value="ECO:0007669"/>
    <property type="project" value="UniProtKB-SubCell"/>
</dbReference>
<comment type="catalytic activity">
    <reaction evidence="19">
        <text>hexanedioate(in) + 2-oxoglutarate(out) = hexanedioate(out) + 2-oxoglutarate(in)</text>
        <dbReference type="Rhea" id="RHEA:71743"/>
        <dbReference type="ChEBI" id="CHEBI:16810"/>
        <dbReference type="ChEBI" id="CHEBI:17128"/>
    </reaction>
</comment>
<dbReference type="InterPro" id="IPR023395">
    <property type="entry name" value="MCP_dom_sf"/>
</dbReference>
<accession>A0A0D8XGV0</accession>
<sequence>MIVFALMLMRHNGHKKQNLRTKTEHIFRIMASDAIKDGTRQFVAGGSAGLVEVCLMHPLDLIKTRLQGILPPILAETPKRATKFFTFEQYRKLFASPDISPAISLSMAGLFCGFTEAIVINPFEVVKVRQQTERGVSLLKQESAAAVARKIINSDGMGTNGLYRGVNMIQSFLLYECSNFQIP</sequence>
<gene>
    <name evidence="20" type="ORF">DICVIV_12435</name>
</gene>
<evidence type="ECO:0000256" key="16">
    <source>
        <dbReference type="ARBA" id="ARBA00048303"/>
    </source>
</evidence>
<comment type="catalytic activity">
    <reaction evidence="10">
        <text>2-oxoadipate(in) + 2-oxoglutarate(out) = 2-oxoadipate(out) + 2-oxoglutarate(in)</text>
        <dbReference type="Rhea" id="RHEA:71739"/>
        <dbReference type="ChEBI" id="CHEBI:16810"/>
        <dbReference type="ChEBI" id="CHEBI:57499"/>
    </reaction>
</comment>
<dbReference type="OrthoDB" id="434783at2759"/>
<evidence type="ECO:0000256" key="7">
    <source>
        <dbReference type="ARBA" id="ARBA00022989"/>
    </source>
</evidence>
<dbReference type="AlphaFoldDB" id="A0A0D8XGV0"/>
<keyword evidence="6" id="KW-0999">Mitochondrion inner membrane</keyword>
<keyword evidence="9" id="KW-0472">Membrane</keyword>
<comment type="function">
    <text evidence="13">Transports dicarboxylates across the inner membranes of mitochondria by a counter-exchange mechanism. Can transport 2-oxoadipate (2-oxohexanedioate), 2-oxoglutarate, adipate (hexanedioate), glutarate, and to a lesser extent, pimelate (heptanedioate), 2-oxopimelate (2-oxoheptanedioate), 2-aminoadipate (2-aminohexanedioate), oxaloacetate, and citrate. Plays a central role in catabolism of lysine, hydroxylysine, and tryptophan, by transporting common metabolite intermediates (such as 2-oxoadipate) into the mitochondria, where it is converted into acetyl-CoA and can enter the citric acid (TCA) cycle.</text>
</comment>
<evidence type="ECO:0000256" key="18">
    <source>
        <dbReference type="ARBA" id="ARBA00048920"/>
    </source>
</evidence>
<evidence type="ECO:0000256" key="1">
    <source>
        <dbReference type="ARBA" id="ARBA00004448"/>
    </source>
</evidence>
<comment type="catalytic activity">
    <reaction evidence="17">
        <text>2-oxoheptanedioate(in) + 2-oxoglutarate(out) = 2-oxoheptanedioate(out) + 2-oxoglutarate(in)</text>
        <dbReference type="Rhea" id="RHEA:71755"/>
        <dbReference type="ChEBI" id="CHEBI:16810"/>
        <dbReference type="ChEBI" id="CHEBI:72701"/>
    </reaction>
</comment>
<keyword evidence="3" id="KW-0813">Transport</keyword>
<dbReference type="STRING" id="29172.A0A0D8XGV0"/>
<reference evidence="20 21" key="1">
    <citation type="submission" date="2013-11" db="EMBL/GenBank/DDBJ databases">
        <title>Draft genome of the bovine lungworm Dictyocaulus viviparus.</title>
        <authorList>
            <person name="Mitreva M."/>
        </authorList>
    </citation>
    <scope>NUCLEOTIDE SEQUENCE [LARGE SCALE GENOMIC DNA]</scope>
    <source>
        <strain evidence="20 21">HannoverDv2000</strain>
    </source>
</reference>
<evidence type="ECO:0000256" key="19">
    <source>
        <dbReference type="ARBA" id="ARBA00048998"/>
    </source>
</evidence>
<dbReference type="PANTHER" id="PTHR46356">
    <property type="entry name" value="MITOCHONDRIAL 2-OXODICARBOXYLATE CARRIER"/>
    <property type="match status" value="1"/>
</dbReference>
<evidence type="ECO:0000313" key="21">
    <source>
        <dbReference type="Proteomes" id="UP000053766"/>
    </source>
</evidence>
<dbReference type="SUPFAM" id="SSF103506">
    <property type="entry name" value="Mitochondrial carrier"/>
    <property type="match status" value="1"/>
</dbReference>
<protein>
    <recommendedName>
        <fullName evidence="11">Mitochondrial 2-oxodicarboxylate carrier</fullName>
    </recommendedName>
    <alternativeName>
        <fullName evidence="12">Solute carrier family 25 member 21</fullName>
    </alternativeName>
</protein>
<dbReference type="InterPro" id="IPR018108">
    <property type="entry name" value="MCP_transmembrane"/>
</dbReference>
<keyword evidence="21" id="KW-1185">Reference proteome</keyword>
<comment type="catalytic activity">
    <reaction evidence="18">
        <text>glutarate(in) + 2-oxoglutarate(out) = glutarate(out) + 2-oxoglutarate(in)</text>
        <dbReference type="Rhea" id="RHEA:71751"/>
        <dbReference type="ChEBI" id="CHEBI:16810"/>
        <dbReference type="ChEBI" id="CHEBI:30921"/>
    </reaction>
</comment>
<comment type="similarity">
    <text evidence="2">Belongs to the mitochondrial carrier (TC 2.A.29) family.</text>
</comment>
<keyword evidence="5" id="KW-0677">Repeat</keyword>
<evidence type="ECO:0000256" key="11">
    <source>
        <dbReference type="ARBA" id="ARBA00039747"/>
    </source>
</evidence>
<organism evidence="20 21">
    <name type="scientific">Dictyocaulus viviparus</name>
    <name type="common">Bovine lungworm</name>
    <dbReference type="NCBI Taxonomy" id="29172"/>
    <lineage>
        <taxon>Eukaryota</taxon>
        <taxon>Metazoa</taxon>
        <taxon>Ecdysozoa</taxon>
        <taxon>Nematoda</taxon>
        <taxon>Chromadorea</taxon>
        <taxon>Rhabditida</taxon>
        <taxon>Rhabditina</taxon>
        <taxon>Rhabditomorpha</taxon>
        <taxon>Strongyloidea</taxon>
        <taxon>Metastrongylidae</taxon>
        <taxon>Dictyocaulus</taxon>
    </lineage>
</organism>
<dbReference type="Gene3D" id="1.50.40.10">
    <property type="entry name" value="Mitochondrial carrier domain"/>
    <property type="match status" value="2"/>
</dbReference>
<evidence type="ECO:0000256" key="12">
    <source>
        <dbReference type="ARBA" id="ARBA00041874"/>
    </source>
</evidence>
<evidence type="ECO:0000256" key="13">
    <source>
        <dbReference type="ARBA" id="ARBA00046087"/>
    </source>
</evidence>
<evidence type="ECO:0000256" key="9">
    <source>
        <dbReference type="ARBA" id="ARBA00023136"/>
    </source>
</evidence>
<evidence type="ECO:0000256" key="14">
    <source>
        <dbReference type="ARBA" id="ARBA00047537"/>
    </source>
</evidence>
<evidence type="ECO:0000256" key="4">
    <source>
        <dbReference type="ARBA" id="ARBA00022692"/>
    </source>
</evidence>
<evidence type="ECO:0000256" key="6">
    <source>
        <dbReference type="ARBA" id="ARBA00022792"/>
    </source>
</evidence>
<dbReference type="InterPro" id="IPR051752">
    <property type="entry name" value="Mito_2-oxodicarb_carrier"/>
</dbReference>
<name>A0A0D8XGV0_DICVI</name>
<proteinExistence type="inferred from homology"/>